<organism evidence="5 6">
    <name type="scientific">Paraglaciecola chathamensis S18K6</name>
    <dbReference type="NCBI Taxonomy" id="1127672"/>
    <lineage>
        <taxon>Bacteria</taxon>
        <taxon>Pseudomonadati</taxon>
        <taxon>Pseudomonadota</taxon>
        <taxon>Gammaproteobacteria</taxon>
        <taxon>Alteromonadales</taxon>
        <taxon>Alteromonadaceae</taxon>
        <taxon>Paraglaciecola</taxon>
    </lineage>
</organism>
<dbReference type="Gene3D" id="1.10.1740.10">
    <property type="match status" value="1"/>
</dbReference>
<reference evidence="5 6" key="1">
    <citation type="journal article" date="2017" name="Antonie Van Leeuwenhoek">
        <title>Rhizobium rhizosphaerae sp. nov., a novel species isolated from rice rhizosphere.</title>
        <authorList>
            <person name="Zhao J.J."/>
            <person name="Zhang J."/>
            <person name="Zhang R.J."/>
            <person name="Zhang C.W."/>
            <person name="Yin H.Q."/>
            <person name="Zhang X.X."/>
        </authorList>
    </citation>
    <scope>NUCLEOTIDE SEQUENCE [LARGE SCALE GENOMIC DNA]</scope>
    <source>
        <strain evidence="5 6">S18K6</strain>
    </source>
</reference>
<dbReference type="GO" id="GO:0016987">
    <property type="term" value="F:sigma factor activity"/>
    <property type="evidence" value="ECO:0007669"/>
    <property type="project" value="UniProtKB-KW"/>
</dbReference>
<evidence type="ECO:0000313" key="5">
    <source>
        <dbReference type="EMBL" id="GAC12600.1"/>
    </source>
</evidence>
<keyword evidence="1" id="KW-0805">Transcription regulation</keyword>
<dbReference type="Pfam" id="PF04542">
    <property type="entry name" value="Sigma70_r2"/>
    <property type="match status" value="1"/>
</dbReference>
<evidence type="ECO:0000313" key="6">
    <source>
        <dbReference type="Proteomes" id="UP000006320"/>
    </source>
</evidence>
<dbReference type="InterPro" id="IPR013325">
    <property type="entry name" value="RNA_pol_sigma_r2"/>
</dbReference>
<keyword evidence="2" id="KW-0731">Sigma factor</keyword>
<feature type="domain" description="RNA polymerase sigma-70 region 2" evidence="4">
    <location>
        <begin position="5"/>
        <end position="71"/>
    </location>
</feature>
<dbReference type="InterPro" id="IPR014284">
    <property type="entry name" value="RNA_pol_sigma-70_dom"/>
</dbReference>
<dbReference type="Proteomes" id="UP000006320">
    <property type="component" value="Unassembled WGS sequence"/>
</dbReference>
<name>A0AAV3V8T5_9ALTE</name>
<dbReference type="AlphaFoldDB" id="A0AAV3V8T5"/>
<dbReference type="PANTHER" id="PTHR43133:SF51">
    <property type="entry name" value="RNA POLYMERASE SIGMA FACTOR"/>
    <property type="match status" value="1"/>
</dbReference>
<dbReference type="InterPro" id="IPR007627">
    <property type="entry name" value="RNA_pol_sigma70_r2"/>
</dbReference>
<accession>A0AAV3V8T5</accession>
<dbReference type="NCBIfam" id="TIGR02937">
    <property type="entry name" value="sigma70-ECF"/>
    <property type="match status" value="1"/>
</dbReference>
<comment type="caution">
    <text evidence="5">The sequence shown here is derived from an EMBL/GenBank/DDBJ whole genome shotgun (WGS) entry which is preliminary data.</text>
</comment>
<evidence type="ECO:0000256" key="2">
    <source>
        <dbReference type="ARBA" id="ARBA00023082"/>
    </source>
</evidence>
<gene>
    <name evidence="5" type="ORF">GCHA_4683</name>
</gene>
<sequence length="165" mass="19190">MFSAMFESEKQRLYAYIYAFVLDKAAADDIFQETSVILWKEFETFEQGTSFRKWSNTIVFNCVRTYRRQQTKLVSGLSDELLEQLSAVASHQDNTDQKWGMLQHCVSHLSASAHQLYYGFFIENLSAQALADKTGRSIFGIRKSIHLLRRKLFDCVDKQKVEHDT</sequence>
<dbReference type="SUPFAM" id="SSF88946">
    <property type="entry name" value="Sigma2 domain of RNA polymerase sigma factors"/>
    <property type="match status" value="1"/>
</dbReference>
<dbReference type="InterPro" id="IPR039425">
    <property type="entry name" value="RNA_pol_sigma-70-like"/>
</dbReference>
<proteinExistence type="predicted"/>
<dbReference type="EMBL" id="BAEM01000063">
    <property type="protein sequence ID" value="GAC12600.1"/>
    <property type="molecule type" value="Genomic_DNA"/>
</dbReference>
<protein>
    <recommendedName>
        <fullName evidence="4">RNA polymerase sigma-70 region 2 domain-containing protein</fullName>
    </recommendedName>
</protein>
<evidence type="ECO:0000256" key="3">
    <source>
        <dbReference type="ARBA" id="ARBA00023163"/>
    </source>
</evidence>
<evidence type="ECO:0000259" key="4">
    <source>
        <dbReference type="Pfam" id="PF04542"/>
    </source>
</evidence>
<evidence type="ECO:0000256" key="1">
    <source>
        <dbReference type="ARBA" id="ARBA00023015"/>
    </source>
</evidence>
<dbReference type="PANTHER" id="PTHR43133">
    <property type="entry name" value="RNA POLYMERASE ECF-TYPE SIGMA FACTO"/>
    <property type="match status" value="1"/>
</dbReference>
<keyword evidence="3" id="KW-0804">Transcription</keyword>
<dbReference type="GO" id="GO:0006352">
    <property type="term" value="P:DNA-templated transcription initiation"/>
    <property type="evidence" value="ECO:0007669"/>
    <property type="project" value="InterPro"/>
</dbReference>